<name>A0A2P2P1Y8_RHIMU</name>
<evidence type="ECO:0000313" key="1">
    <source>
        <dbReference type="EMBL" id="MBX48732.1"/>
    </source>
</evidence>
<dbReference type="EMBL" id="GGEC01068248">
    <property type="protein sequence ID" value="MBX48732.1"/>
    <property type="molecule type" value="Transcribed_RNA"/>
</dbReference>
<dbReference type="AlphaFoldDB" id="A0A2P2P1Y8"/>
<accession>A0A2P2P1Y8</accession>
<protein>
    <submittedName>
        <fullName evidence="1">Uncharacterized protein</fullName>
    </submittedName>
</protein>
<proteinExistence type="predicted"/>
<sequence>MFLVSFFIKYTVLGFRYTTPGGR</sequence>
<reference evidence="1" key="1">
    <citation type="submission" date="2018-02" db="EMBL/GenBank/DDBJ databases">
        <title>Rhizophora mucronata_Transcriptome.</title>
        <authorList>
            <person name="Meera S.P."/>
            <person name="Sreeshan A."/>
            <person name="Augustine A."/>
        </authorList>
    </citation>
    <scope>NUCLEOTIDE SEQUENCE</scope>
    <source>
        <tissue evidence="1">Leaf</tissue>
    </source>
</reference>
<organism evidence="1">
    <name type="scientific">Rhizophora mucronata</name>
    <name type="common">Asiatic mangrove</name>
    <dbReference type="NCBI Taxonomy" id="61149"/>
    <lineage>
        <taxon>Eukaryota</taxon>
        <taxon>Viridiplantae</taxon>
        <taxon>Streptophyta</taxon>
        <taxon>Embryophyta</taxon>
        <taxon>Tracheophyta</taxon>
        <taxon>Spermatophyta</taxon>
        <taxon>Magnoliopsida</taxon>
        <taxon>eudicotyledons</taxon>
        <taxon>Gunneridae</taxon>
        <taxon>Pentapetalae</taxon>
        <taxon>rosids</taxon>
        <taxon>fabids</taxon>
        <taxon>Malpighiales</taxon>
        <taxon>Rhizophoraceae</taxon>
        <taxon>Rhizophora</taxon>
    </lineage>
</organism>